<feature type="region of interest" description="Disordered" evidence="1">
    <location>
        <begin position="73"/>
        <end position="103"/>
    </location>
</feature>
<dbReference type="EMBL" id="JACJUU010000023">
    <property type="protein sequence ID" value="MBC2771156.1"/>
    <property type="molecule type" value="Genomic_DNA"/>
</dbReference>
<accession>A0A842HSL3</accession>
<comment type="caution">
    <text evidence="2">The sequence shown here is derived from an EMBL/GenBank/DDBJ whole genome shotgun (WGS) entry which is preliminary data.</text>
</comment>
<name>A0A842HSL3_9BURK</name>
<keyword evidence="3" id="KW-1185">Reference proteome</keyword>
<protein>
    <submittedName>
        <fullName evidence="2">Uncharacterized protein</fullName>
    </submittedName>
</protein>
<evidence type="ECO:0000313" key="2">
    <source>
        <dbReference type="EMBL" id="MBC2771156.1"/>
    </source>
</evidence>
<evidence type="ECO:0000313" key="3">
    <source>
        <dbReference type="Proteomes" id="UP000545386"/>
    </source>
</evidence>
<organism evidence="2 3">
    <name type="scientific">Pusillimonas minor</name>
    <dbReference type="NCBI Taxonomy" id="2697024"/>
    <lineage>
        <taxon>Bacteria</taxon>
        <taxon>Pseudomonadati</taxon>
        <taxon>Pseudomonadota</taxon>
        <taxon>Betaproteobacteria</taxon>
        <taxon>Burkholderiales</taxon>
        <taxon>Alcaligenaceae</taxon>
        <taxon>Pusillimonas</taxon>
    </lineage>
</organism>
<reference evidence="2 3" key="1">
    <citation type="submission" date="2020-08" db="EMBL/GenBank/DDBJ databases">
        <title>Paraeoetvoesia sp. YC-7-48 draft genome sequence.</title>
        <authorList>
            <person name="Yao L."/>
        </authorList>
    </citation>
    <scope>NUCLEOTIDE SEQUENCE [LARGE SCALE GENOMIC DNA]</scope>
    <source>
        <strain evidence="3">YC-7-48</strain>
    </source>
</reference>
<evidence type="ECO:0000256" key="1">
    <source>
        <dbReference type="SAM" id="MobiDB-lite"/>
    </source>
</evidence>
<dbReference type="AlphaFoldDB" id="A0A842HSL3"/>
<proteinExistence type="predicted"/>
<gene>
    <name evidence="2" type="ORF">GTU67_14740</name>
</gene>
<dbReference type="RefSeq" id="WP_123661190.1">
    <property type="nucleotide sequence ID" value="NZ_JACJUU010000023.1"/>
</dbReference>
<sequence length="103" mass="11548">MQMTQQIITSGELCKILGMRKEALRTAIWRIKHGKAPAGIIPPPLNLPGAHARWHVEDVQKWINDARQAVVVAPDEPPTPKPRQETKRIGRPRKAGLPKIDLI</sequence>
<dbReference type="Proteomes" id="UP000545386">
    <property type="component" value="Unassembled WGS sequence"/>
</dbReference>